<proteinExistence type="inferred from homology"/>
<gene>
    <name evidence="6" type="ORF">SSCH_90044</name>
</gene>
<dbReference type="PROSITE" id="PS51935">
    <property type="entry name" value="NLPC_P60"/>
    <property type="match status" value="1"/>
</dbReference>
<evidence type="ECO:0000256" key="1">
    <source>
        <dbReference type="ARBA" id="ARBA00007074"/>
    </source>
</evidence>
<dbReference type="Pfam" id="PF12913">
    <property type="entry name" value="SH3_6"/>
    <property type="match status" value="1"/>
</dbReference>
<evidence type="ECO:0000259" key="5">
    <source>
        <dbReference type="PROSITE" id="PS51935"/>
    </source>
</evidence>
<organism evidence="6 7">
    <name type="scientific">Syntrophaceticus schinkii</name>
    <dbReference type="NCBI Taxonomy" id="499207"/>
    <lineage>
        <taxon>Bacteria</taxon>
        <taxon>Bacillati</taxon>
        <taxon>Bacillota</taxon>
        <taxon>Clostridia</taxon>
        <taxon>Thermoanaerobacterales</taxon>
        <taxon>Thermoanaerobacterales Family III. Incertae Sedis</taxon>
        <taxon>Syntrophaceticus</taxon>
    </lineage>
</organism>
<dbReference type="AlphaFoldDB" id="A0A0B7MKB2"/>
<dbReference type="InterPro" id="IPR000064">
    <property type="entry name" value="NLP_P60_dom"/>
</dbReference>
<dbReference type="Gene3D" id="3.90.1720.10">
    <property type="entry name" value="endopeptidase domain like (from Nostoc punctiforme)"/>
    <property type="match status" value="1"/>
</dbReference>
<dbReference type="EMBL" id="CDRZ01000291">
    <property type="protein sequence ID" value="CEO90475.1"/>
    <property type="molecule type" value="Genomic_DNA"/>
</dbReference>
<evidence type="ECO:0000313" key="7">
    <source>
        <dbReference type="Proteomes" id="UP000046155"/>
    </source>
</evidence>
<dbReference type="Proteomes" id="UP000046155">
    <property type="component" value="Unassembled WGS sequence"/>
</dbReference>
<sequence length="441" mass="50210">MPSQKQVFCFDDIHTAEFWLRKVSHPDKIIMSNKIIMSKEQIDCFNQEIQKRQSQIVRDLAVHHNDMPGDSIQSAIKQTFPQKHLYHQGQQLEKSFYDDLLQEMNVKGVKKTSKAQFAYSIRGTSIRSFPSKMFVTDNPSDNEFDLFQETALDPAEPVIILHESKSGEWSFVQTSFFRGWVPAADLAVAGVRHIWLDYLQTARFLVVTGSKLRLGYNPYSPEISELEFMMGAKISLTAQDEVPDVIDNQSPDGCYVVKLPVQGGNGELTFKQALVPRVSDVSVGYLPYTRAAVIRQAFKMQGERYGWGGLFKSRDCSAFVRDIYRCFGFHFPRNSGEQMLLPGKNFSLTGANRQERRRLLDQLPSGSLLFFPGHVMLYLGKHKDDYYVIHAIAYYGEKEKRDIDGSYIPVSLNAVAVSPLSLRRRRSGEELMMALTSSVQI</sequence>
<evidence type="ECO:0000256" key="3">
    <source>
        <dbReference type="ARBA" id="ARBA00022801"/>
    </source>
</evidence>
<name>A0A0B7MKB2_9FIRM</name>
<keyword evidence="3" id="KW-0378">Hydrolase</keyword>
<protein>
    <submittedName>
        <fullName evidence="6">NLP/P60 protein</fullName>
    </submittedName>
</protein>
<keyword evidence="7" id="KW-1185">Reference proteome</keyword>
<evidence type="ECO:0000313" key="6">
    <source>
        <dbReference type="EMBL" id="CEO90475.1"/>
    </source>
</evidence>
<accession>A0A0B7MKB2</accession>
<dbReference type="PIRSF" id="PIRSF019015">
    <property type="entry name" value="P60_peptidase_YkfC"/>
    <property type="match status" value="1"/>
</dbReference>
<dbReference type="GO" id="GO:0008234">
    <property type="term" value="F:cysteine-type peptidase activity"/>
    <property type="evidence" value="ECO:0007669"/>
    <property type="project" value="UniProtKB-KW"/>
</dbReference>
<keyword evidence="2" id="KW-0645">Protease</keyword>
<feature type="domain" description="NlpC/P60" evidence="5">
    <location>
        <begin position="287"/>
        <end position="432"/>
    </location>
</feature>
<keyword evidence="4" id="KW-0788">Thiol protease</keyword>
<dbReference type="Pfam" id="PF00877">
    <property type="entry name" value="NLPC_P60"/>
    <property type="match status" value="1"/>
</dbReference>
<comment type="similarity">
    <text evidence="1">Belongs to the peptidase C40 family.</text>
</comment>
<dbReference type="InterPro" id="IPR038765">
    <property type="entry name" value="Papain-like_cys_pep_sf"/>
</dbReference>
<dbReference type="InterPro" id="IPR039439">
    <property type="entry name" value="SH3b1_dom"/>
</dbReference>
<evidence type="ECO:0000256" key="4">
    <source>
        <dbReference type="ARBA" id="ARBA00022807"/>
    </source>
</evidence>
<reference evidence="7" key="1">
    <citation type="submission" date="2015-01" db="EMBL/GenBank/DDBJ databases">
        <authorList>
            <person name="Manzoor Shahid"/>
            <person name="Zubair Saima"/>
        </authorList>
    </citation>
    <scope>NUCLEOTIDE SEQUENCE [LARGE SCALE GENOMIC DNA]</scope>
    <source>
        <strain evidence="7">Sp3</strain>
    </source>
</reference>
<dbReference type="SUPFAM" id="SSF54001">
    <property type="entry name" value="Cysteine proteinases"/>
    <property type="match status" value="1"/>
</dbReference>
<dbReference type="InterPro" id="IPR027017">
    <property type="entry name" value="P60_peptidase_YkfC"/>
</dbReference>
<dbReference type="GO" id="GO:0006508">
    <property type="term" value="P:proteolysis"/>
    <property type="evidence" value="ECO:0007669"/>
    <property type="project" value="UniProtKB-KW"/>
</dbReference>
<evidence type="ECO:0000256" key="2">
    <source>
        <dbReference type="ARBA" id="ARBA00022670"/>
    </source>
</evidence>